<feature type="compositionally biased region" description="Gly residues" evidence="9">
    <location>
        <begin position="363"/>
        <end position="397"/>
    </location>
</feature>
<dbReference type="EnsemblMetazoa" id="ENSAATROPT002759">
    <property type="protein sequence ID" value="ENSAATROPP002652"/>
    <property type="gene ID" value="ENSAATROPG002191"/>
</dbReference>
<evidence type="ECO:0000256" key="8">
    <source>
        <dbReference type="SAM" id="Coils"/>
    </source>
</evidence>
<dbReference type="PROSITE" id="PS50071">
    <property type="entry name" value="HOMEOBOX_2"/>
    <property type="match status" value="1"/>
</dbReference>
<keyword evidence="12" id="KW-1185">Reference proteome</keyword>
<evidence type="ECO:0000259" key="10">
    <source>
        <dbReference type="PROSITE" id="PS50071"/>
    </source>
</evidence>
<keyword evidence="2" id="KW-0217">Developmental protein</keyword>
<keyword evidence="3 6" id="KW-0238">DNA-binding</keyword>
<dbReference type="PANTHER" id="PTHR24336">
    <property type="entry name" value="TRANSCRIPTION FACTOR LBX"/>
    <property type="match status" value="1"/>
</dbReference>
<dbReference type="PROSITE" id="PS00027">
    <property type="entry name" value="HOMEOBOX_1"/>
    <property type="match status" value="1"/>
</dbReference>
<dbReference type="Pfam" id="PF00046">
    <property type="entry name" value="Homeodomain"/>
    <property type="match status" value="1"/>
</dbReference>
<evidence type="ECO:0000313" key="11">
    <source>
        <dbReference type="EnsemblMetazoa" id="ENSAATROPP002652"/>
    </source>
</evidence>
<evidence type="ECO:0000256" key="7">
    <source>
        <dbReference type="RuleBase" id="RU000682"/>
    </source>
</evidence>
<evidence type="ECO:0000256" key="3">
    <source>
        <dbReference type="ARBA" id="ARBA00023125"/>
    </source>
</evidence>
<dbReference type="InterPro" id="IPR009057">
    <property type="entry name" value="Homeodomain-like_sf"/>
</dbReference>
<dbReference type="InterPro" id="IPR000047">
    <property type="entry name" value="HTH_motif"/>
</dbReference>
<feature type="region of interest" description="Disordered" evidence="9">
    <location>
        <begin position="1"/>
        <end position="51"/>
    </location>
</feature>
<keyword evidence="5 6" id="KW-0539">Nucleus</keyword>
<dbReference type="InterPro" id="IPR017970">
    <property type="entry name" value="Homeobox_CS"/>
</dbReference>
<dbReference type="Proteomes" id="UP000075880">
    <property type="component" value="Unassembled WGS sequence"/>
</dbReference>
<evidence type="ECO:0000256" key="5">
    <source>
        <dbReference type="ARBA" id="ARBA00023242"/>
    </source>
</evidence>
<dbReference type="GO" id="GO:0005634">
    <property type="term" value="C:nucleus"/>
    <property type="evidence" value="ECO:0007669"/>
    <property type="project" value="UniProtKB-SubCell"/>
</dbReference>
<evidence type="ECO:0000256" key="9">
    <source>
        <dbReference type="SAM" id="MobiDB-lite"/>
    </source>
</evidence>
<feature type="region of interest" description="Disordered" evidence="9">
    <location>
        <begin position="210"/>
        <end position="232"/>
    </location>
</feature>
<dbReference type="Gene3D" id="1.10.10.60">
    <property type="entry name" value="Homeodomain-like"/>
    <property type="match status" value="1"/>
</dbReference>
<feature type="compositionally biased region" description="Low complexity" evidence="9">
    <location>
        <begin position="42"/>
        <end position="51"/>
    </location>
</feature>
<dbReference type="CDD" id="cd00086">
    <property type="entry name" value="homeodomain"/>
    <property type="match status" value="1"/>
</dbReference>
<dbReference type="SMART" id="SM00389">
    <property type="entry name" value="HOX"/>
    <property type="match status" value="1"/>
</dbReference>
<name>A0AAG5CUV6_ANOAO</name>
<proteinExistence type="predicted"/>
<feature type="coiled-coil region" evidence="8">
    <location>
        <begin position="486"/>
        <end position="513"/>
    </location>
</feature>
<feature type="domain" description="Homeobox" evidence="10">
    <location>
        <begin position="439"/>
        <end position="499"/>
    </location>
</feature>
<accession>A0AAG5CUV6</accession>
<comment type="subcellular location">
    <subcellularLocation>
        <location evidence="1 6 7">Nucleus</location>
    </subcellularLocation>
</comment>
<feature type="compositionally biased region" description="Low complexity" evidence="9">
    <location>
        <begin position="154"/>
        <end position="192"/>
    </location>
</feature>
<evidence type="ECO:0000256" key="1">
    <source>
        <dbReference type="ARBA" id="ARBA00004123"/>
    </source>
</evidence>
<organism evidence="11 12">
    <name type="scientific">Anopheles atroparvus</name>
    <name type="common">European mosquito</name>
    <dbReference type="NCBI Taxonomy" id="41427"/>
    <lineage>
        <taxon>Eukaryota</taxon>
        <taxon>Metazoa</taxon>
        <taxon>Ecdysozoa</taxon>
        <taxon>Arthropoda</taxon>
        <taxon>Hexapoda</taxon>
        <taxon>Insecta</taxon>
        <taxon>Pterygota</taxon>
        <taxon>Neoptera</taxon>
        <taxon>Endopterygota</taxon>
        <taxon>Diptera</taxon>
        <taxon>Nematocera</taxon>
        <taxon>Culicoidea</taxon>
        <taxon>Culicidae</taxon>
        <taxon>Anophelinae</taxon>
        <taxon>Anopheles</taxon>
    </lineage>
</organism>
<keyword evidence="4 6" id="KW-0371">Homeobox</keyword>
<protein>
    <recommendedName>
        <fullName evidence="10">Homeobox domain-containing protein</fullName>
    </recommendedName>
</protein>
<dbReference type="GO" id="GO:1990837">
    <property type="term" value="F:sequence-specific double-stranded DNA binding"/>
    <property type="evidence" value="ECO:0007669"/>
    <property type="project" value="TreeGrafter"/>
</dbReference>
<feature type="compositionally biased region" description="Basic residues" evidence="9">
    <location>
        <begin position="68"/>
        <end position="93"/>
    </location>
</feature>
<keyword evidence="8" id="KW-0175">Coiled coil</keyword>
<feature type="compositionally biased region" description="Low complexity" evidence="9">
    <location>
        <begin position="326"/>
        <end position="342"/>
    </location>
</feature>
<feature type="region of interest" description="Disordered" evidence="9">
    <location>
        <begin position="325"/>
        <end position="441"/>
    </location>
</feature>
<feature type="compositionally biased region" description="Low complexity" evidence="9">
    <location>
        <begin position="25"/>
        <end position="35"/>
    </location>
</feature>
<dbReference type="GO" id="GO:0000981">
    <property type="term" value="F:DNA-binding transcription factor activity, RNA polymerase II-specific"/>
    <property type="evidence" value="ECO:0007669"/>
    <property type="project" value="InterPro"/>
</dbReference>
<dbReference type="FunFam" id="1.10.10.60:FF:000098">
    <property type="entry name" value="Transcription factor LBX1"/>
    <property type="match status" value="1"/>
</dbReference>
<feature type="region of interest" description="Disordered" evidence="9">
    <location>
        <begin position="247"/>
        <end position="266"/>
    </location>
</feature>
<sequence>MLEEAELRSGKMLCRTSSPPPPSTSPAGSEISVGSPSPPPIGSDSHPAHLVHPHPLAVTHLVHAAAAAHHHHHHNHHHHHPLVHPHHPHHPALHAHAAVAGALQARAEDYFTPLKRLRMTEGGGGPEPASPPSGSPKESTSRGSSPPTPITCHSSSTNNSTNSNTTPHATGTTTTTTTTTSSSTTKSTAGATGAEGVKSFSIADILGRDAEANGGRDTSREPSPPPATASLHHHLHHLPAHHPAAHLAVHHHHQHHHSGSTLHQAASKIVRPWDHLRGPIPVRPFLPPALLHYEHRLALDYHQQLQEHFRAQAQLLRHMSMDIIPSESGSERSSSAASDCCSPEIGRGSDHQSHQSSQSSSSGVGGGSGAGVGSGDGSGRGGVNGERGSGGGKGGSGKTAPNGTPLDALFQMTNKNFDETNDDGEQSHLNLFANRPQPKKKRKSRTAFTNHQIFELEKRFLYQKYLSPSDRDEIAAALGLSNAQVITWFQNRRAKLKRDMEELKKDVETVKVLSAHKTFLENVNDMNILKKKIMHDDGGSPQK</sequence>
<feature type="region of interest" description="Disordered" evidence="9">
    <location>
        <begin position="66"/>
        <end position="93"/>
    </location>
</feature>
<feature type="compositionally biased region" description="Basic residues" evidence="9">
    <location>
        <begin position="247"/>
        <end position="258"/>
    </location>
</feature>
<evidence type="ECO:0000256" key="6">
    <source>
        <dbReference type="PROSITE-ProRule" id="PRU00108"/>
    </source>
</evidence>
<evidence type="ECO:0000256" key="2">
    <source>
        <dbReference type="ARBA" id="ARBA00022473"/>
    </source>
</evidence>
<dbReference type="InterPro" id="IPR001356">
    <property type="entry name" value="HD"/>
</dbReference>
<evidence type="ECO:0000256" key="4">
    <source>
        <dbReference type="ARBA" id="ARBA00023155"/>
    </source>
</evidence>
<dbReference type="SUPFAM" id="SSF46689">
    <property type="entry name" value="Homeodomain-like"/>
    <property type="match status" value="1"/>
</dbReference>
<evidence type="ECO:0000313" key="12">
    <source>
        <dbReference type="Proteomes" id="UP000075880"/>
    </source>
</evidence>
<dbReference type="PRINTS" id="PR00031">
    <property type="entry name" value="HTHREPRESSR"/>
</dbReference>
<dbReference type="InterPro" id="IPR051892">
    <property type="entry name" value="LBX_TF"/>
</dbReference>
<dbReference type="AlphaFoldDB" id="A0AAG5CUV6"/>
<reference evidence="11" key="1">
    <citation type="submission" date="2024-04" db="UniProtKB">
        <authorList>
            <consortium name="EnsemblMetazoa"/>
        </authorList>
    </citation>
    <scope>IDENTIFICATION</scope>
    <source>
        <strain evidence="11">EBRO</strain>
    </source>
</reference>
<feature type="region of interest" description="Disordered" evidence="9">
    <location>
        <begin position="117"/>
        <end position="192"/>
    </location>
</feature>
<feature type="DNA-binding region" description="Homeobox" evidence="6">
    <location>
        <begin position="441"/>
        <end position="500"/>
    </location>
</feature>
<dbReference type="PANTHER" id="PTHR24336:SF8">
    <property type="entry name" value="LADYBIRD EARLY-RELATED"/>
    <property type="match status" value="1"/>
</dbReference>